<accession>A0ABY3SM31</accession>
<dbReference type="Pfam" id="PF13386">
    <property type="entry name" value="DsbD_2"/>
    <property type="match status" value="1"/>
</dbReference>
<keyword evidence="1" id="KW-0472">Membrane</keyword>
<gene>
    <name evidence="3" type="ORF">L0M14_07275</name>
</gene>
<dbReference type="PANTHER" id="PTHR42208">
    <property type="entry name" value="HEAVY METAL TRANSPORTER-RELATED"/>
    <property type="match status" value="1"/>
</dbReference>
<feature type="domain" description="Urease accessory protein UreH-like transmembrane" evidence="2">
    <location>
        <begin position="7"/>
        <end position="203"/>
    </location>
</feature>
<dbReference type="RefSeq" id="WP_235121511.1">
    <property type="nucleotide sequence ID" value="NZ_CP090978.1"/>
</dbReference>
<feature type="transmembrane region" description="Helical" evidence="1">
    <location>
        <begin position="158"/>
        <end position="179"/>
    </location>
</feature>
<evidence type="ECO:0000313" key="3">
    <source>
        <dbReference type="EMBL" id="UJF34938.1"/>
    </source>
</evidence>
<sequence>MSFWLVAATGLMGAPHCIGMCGGTMSSLTMEARSSAMVTILAYNSGRVATYTLLGVVMGGAGSFVDVAGELAGLQGLASLLGGIFILLWTYRKYTIPIAEWGPHRIPGIRSQLIKLKASPSFWATFVTGILMGFIPCGLTYAMEINAVASASYLNGGLIMLVFGLSTLPALALTGALAGMMKHKLRSRITYLGQLMASVIGILAILRGLAANGWIPSVHPWLW</sequence>
<dbReference type="PANTHER" id="PTHR42208:SF1">
    <property type="entry name" value="HEAVY METAL TRANSPORTER"/>
    <property type="match status" value="1"/>
</dbReference>
<evidence type="ECO:0000259" key="2">
    <source>
        <dbReference type="Pfam" id="PF13386"/>
    </source>
</evidence>
<dbReference type="InterPro" id="IPR039447">
    <property type="entry name" value="UreH-like_TM_dom"/>
</dbReference>
<keyword evidence="1" id="KW-1133">Transmembrane helix</keyword>
<keyword evidence="4" id="KW-1185">Reference proteome</keyword>
<organism evidence="3 4">
    <name type="scientific">Paenibacillus hexagrammi</name>
    <dbReference type="NCBI Taxonomy" id="2908839"/>
    <lineage>
        <taxon>Bacteria</taxon>
        <taxon>Bacillati</taxon>
        <taxon>Bacillota</taxon>
        <taxon>Bacilli</taxon>
        <taxon>Bacillales</taxon>
        <taxon>Paenibacillaceae</taxon>
        <taxon>Paenibacillus</taxon>
    </lineage>
</organism>
<reference evidence="3 4" key="1">
    <citation type="journal article" date="2024" name="Int. J. Syst. Evol. Microbiol.">
        <title>Paenibacillus hexagrammi sp. nov., a novel bacterium isolated from the gut content of Hexagrammos agrammus.</title>
        <authorList>
            <person name="Jung H.K."/>
            <person name="Kim D.G."/>
            <person name="Zin H."/>
            <person name="Park J."/>
            <person name="Jung H."/>
            <person name="Kim Y.O."/>
            <person name="Kong H.J."/>
            <person name="Kim J.W."/>
            <person name="Kim Y.S."/>
        </authorList>
    </citation>
    <scope>NUCLEOTIDE SEQUENCE [LARGE SCALE GENOMIC DNA]</scope>
    <source>
        <strain evidence="3 4">YPD9-1</strain>
    </source>
</reference>
<proteinExistence type="predicted"/>
<feature type="transmembrane region" description="Helical" evidence="1">
    <location>
        <begin position="48"/>
        <end position="65"/>
    </location>
</feature>
<dbReference type="EMBL" id="CP090978">
    <property type="protein sequence ID" value="UJF34938.1"/>
    <property type="molecule type" value="Genomic_DNA"/>
</dbReference>
<feature type="transmembrane region" description="Helical" evidence="1">
    <location>
        <begin position="122"/>
        <end position="143"/>
    </location>
</feature>
<feature type="transmembrane region" description="Helical" evidence="1">
    <location>
        <begin position="6"/>
        <end position="28"/>
    </location>
</feature>
<feature type="transmembrane region" description="Helical" evidence="1">
    <location>
        <begin position="191"/>
        <end position="215"/>
    </location>
</feature>
<dbReference type="Proteomes" id="UP001649230">
    <property type="component" value="Chromosome"/>
</dbReference>
<evidence type="ECO:0000313" key="4">
    <source>
        <dbReference type="Proteomes" id="UP001649230"/>
    </source>
</evidence>
<name>A0ABY3SM31_9BACL</name>
<protein>
    <submittedName>
        <fullName evidence="3">Sulfite exporter TauE/SafE family protein</fullName>
    </submittedName>
</protein>
<evidence type="ECO:0000256" key="1">
    <source>
        <dbReference type="SAM" id="Phobius"/>
    </source>
</evidence>
<keyword evidence="1" id="KW-0812">Transmembrane</keyword>
<feature type="transmembrane region" description="Helical" evidence="1">
    <location>
        <begin position="71"/>
        <end position="91"/>
    </location>
</feature>